<dbReference type="AlphaFoldDB" id="A0A7W3PB96"/>
<dbReference type="Gene3D" id="3.90.180.10">
    <property type="entry name" value="Medium-chain alcohol dehydrogenases, catalytic domain"/>
    <property type="match status" value="1"/>
</dbReference>
<accession>A0A7W3PB96</accession>
<dbReference type="SUPFAM" id="SSF50129">
    <property type="entry name" value="GroES-like"/>
    <property type="match status" value="1"/>
</dbReference>
<feature type="compositionally biased region" description="Polar residues" evidence="1">
    <location>
        <begin position="36"/>
        <end position="45"/>
    </location>
</feature>
<dbReference type="Proteomes" id="UP000580910">
    <property type="component" value="Unassembled WGS sequence"/>
</dbReference>
<name>A0A7W3PB96_9ACTN</name>
<organism evidence="2 3">
    <name type="scientific">Nocardioides ginsengisegetis</name>
    <dbReference type="NCBI Taxonomy" id="661491"/>
    <lineage>
        <taxon>Bacteria</taxon>
        <taxon>Bacillati</taxon>
        <taxon>Actinomycetota</taxon>
        <taxon>Actinomycetes</taxon>
        <taxon>Propionibacteriales</taxon>
        <taxon>Nocardioidaceae</taxon>
        <taxon>Nocardioides</taxon>
    </lineage>
</organism>
<comment type="caution">
    <text evidence="2">The sequence shown here is derived from an EMBL/GenBank/DDBJ whole genome shotgun (WGS) entry which is preliminary data.</text>
</comment>
<evidence type="ECO:0000313" key="2">
    <source>
        <dbReference type="EMBL" id="MBA8805605.1"/>
    </source>
</evidence>
<evidence type="ECO:0000256" key="1">
    <source>
        <dbReference type="SAM" id="MobiDB-lite"/>
    </source>
</evidence>
<sequence length="45" mass="4581">MRAVQVITPTGPSDLEIRDVAEPTPGPDDVLVEGTASASPSPTCC</sequence>
<protein>
    <submittedName>
        <fullName evidence="2">NADPH:quinone reductase-like Zn-dependent oxidoreductase</fullName>
    </submittedName>
</protein>
<keyword evidence="3" id="KW-1185">Reference proteome</keyword>
<proteinExistence type="predicted"/>
<feature type="region of interest" description="Disordered" evidence="1">
    <location>
        <begin position="1"/>
        <end position="45"/>
    </location>
</feature>
<reference evidence="2 3" key="1">
    <citation type="submission" date="2020-07" db="EMBL/GenBank/DDBJ databases">
        <title>Sequencing the genomes of 1000 actinobacteria strains.</title>
        <authorList>
            <person name="Klenk H.-P."/>
        </authorList>
    </citation>
    <scope>NUCLEOTIDE SEQUENCE [LARGE SCALE GENOMIC DNA]</scope>
    <source>
        <strain evidence="2 3">DSM 21349</strain>
    </source>
</reference>
<dbReference type="RefSeq" id="WP_220481934.1">
    <property type="nucleotide sequence ID" value="NZ_JACGXA010000003.1"/>
</dbReference>
<evidence type="ECO:0000313" key="3">
    <source>
        <dbReference type="Proteomes" id="UP000580910"/>
    </source>
</evidence>
<gene>
    <name evidence="2" type="ORF">FB382_003950</name>
</gene>
<dbReference type="EMBL" id="JACGXA010000003">
    <property type="protein sequence ID" value="MBA8805605.1"/>
    <property type="molecule type" value="Genomic_DNA"/>
</dbReference>
<dbReference type="InterPro" id="IPR011032">
    <property type="entry name" value="GroES-like_sf"/>
</dbReference>